<dbReference type="STRING" id="692418.SAMN04488029_3171"/>
<keyword evidence="3" id="KW-1185">Reference proteome</keyword>
<organism evidence="2 3">
    <name type="scientific">Reichenbachiella faecimaris</name>
    <dbReference type="NCBI Taxonomy" id="692418"/>
    <lineage>
        <taxon>Bacteria</taxon>
        <taxon>Pseudomonadati</taxon>
        <taxon>Bacteroidota</taxon>
        <taxon>Cytophagia</taxon>
        <taxon>Cytophagales</taxon>
        <taxon>Reichenbachiellaceae</taxon>
        <taxon>Reichenbachiella</taxon>
    </lineage>
</organism>
<dbReference type="InterPro" id="IPR014710">
    <property type="entry name" value="RmlC-like_jellyroll"/>
</dbReference>
<dbReference type="Gene3D" id="2.60.120.10">
    <property type="entry name" value="Jelly Rolls"/>
    <property type="match status" value="1"/>
</dbReference>
<dbReference type="InterPro" id="IPR011051">
    <property type="entry name" value="RmlC_Cupin_sf"/>
</dbReference>
<dbReference type="CDD" id="cd02238">
    <property type="entry name" value="cupin_KdgF"/>
    <property type="match status" value="1"/>
</dbReference>
<reference evidence="2 3" key="1">
    <citation type="submission" date="2017-04" db="EMBL/GenBank/DDBJ databases">
        <authorList>
            <person name="Afonso C.L."/>
            <person name="Miller P.J."/>
            <person name="Scott M.A."/>
            <person name="Spackman E."/>
            <person name="Goraichik I."/>
            <person name="Dimitrov K.M."/>
            <person name="Suarez D.L."/>
            <person name="Swayne D.E."/>
        </authorList>
    </citation>
    <scope>NUCLEOTIDE SEQUENCE [LARGE SCALE GENOMIC DNA]</scope>
    <source>
        <strain evidence="2 3">DSM 26133</strain>
    </source>
</reference>
<dbReference type="EMBL" id="FWYF01000003">
    <property type="protein sequence ID" value="SMD36976.1"/>
    <property type="molecule type" value="Genomic_DNA"/>
</dbReference>
<dbReference type="RefSeq" id="WP_084373805.1">
    <property type="nucleotide sequence ID" value="NZ_FWYF01000003.1"/>
</dbReference>
<dbReference type="PIRSF" id="PIRSF029883">
    <property type="entry name" value="KdgF"/>
    <property type="match status" value="1"/>
</dbReference>
<dbReference type="Pfam" id="PF07883">
    <property type="entry name" value="Cupin_2"/>
    <property type="match status" value="1"/>
</dbReference>
<name>A0A1W2GL19_REIFA</name>
<evidence type="ECO:0000313" key="3">
    <source>
        <dbReference type="Proteomes" id="UP000192472"/>
    </source>
</evidence>
<feature type="domain" description="Cupin type-2" evidence="1">
    <location>
        <begin position="32"/>
        <end position="98"/>
    </location>
</feature>
<accession>A0A1W2GL19</accession>
<protein>
    <submittedName>
        <fullName evidence="2">Cupin domain-containing protein</fullName>
    </submittedName>
</protein>
<dbReference type="InterPro" id="IPR052535">
    <property type="entry name" value="Bacilysin_H2HPP_isomerase"/>
</dbReference>
<proteinExistence type="predicted"/>
<evidence type="ECO:0000313" key="2">
    <source>
        <dbReference type="EMBL" id="SMD36976.1"/>
    </source>
</evidence>
<dbReference type="OrthoDB" id="9811153at2"/>
<evidence type="ECO:0000259" key="1">
    <source>
        <dbReference type="Pfam" id="PF07883"/>
    </source>
</evidence>
<dbReference type="AlphaFoldDB" id="A0A1W2GL19"/>
<dbReference type="Proteomes" id="UP000192472">
    <property type="component" value="Unassembled WGS sequence"/>
</dbReference>
<dbReference type="PANTHER" id="PTHR40112:SF1">
    <property type="entry name" value="H2HPP ISOMERASE"/>
    <property type="match status" value="1"/>
</dbReference>
<sequence length="106" mass="11725">MIFHERDSLIRKELVPGISGELIHTETMSIGYFDIEKGAILPEHSHVHEQVTSLLAGELEMTVNGESKIMKAGHVATIPPHAVHAALALTDCKVIDVFNPVREDYK</sequence>
<gene>
    <name evidence="2" type="ORF">SAMN04488029_3171</name>
</gene>
<dbReference type="PANTHER" id="PTHR40112">
    <property type="entry name" value="H2HPP ISOMERASE"/>
    <property type="match status" value="1"/>
</dbReference>
<dbReference type="InterPro" id="IPR013096">
    <property type="entry name" value="Cupin_2"/>
</dbReference>
<dbReference type="SUPFAM" id="SSF51182">
    <property type="entry name" value="RmlC-like cupins"/>
    <property type="match status" value="1"/>
</dbReference>
<dbReference type="InterPro" id="IPR025499">
    <property type="entry name" value="KdgF"/>
</dbReference>